<dbReference type="InterPro" id="IPR011324">
    <property type="entry name" value="Cytotoxic_necrot_fac-like_cat"/>
</dbReference>
<evidence type="ECO:0000256" key="11">
    <source>
        <dbReference type="RuleBase" id="RU361274"/>
    </source>
</evidence>
<reference evidence="12 13" key="2">
    <citation type="submission" date="2018-03" db="EMBL/GenBank/DDBJ databases">
        <title>The ancient ancestry and fast evolution of plastids.</title>
        <authorList>
            <person name="Moore K.R."/>
            <person name="Magnabosco C."/>
            <person name="Momper L."/>
            <person name="Gold D.A."/>
            <person name="Bosak T."/>
            <person name="Fournier G.P."/>
        </authorList>
    </citation>
    <scope>NUCLEOTIDE SEQUENCE [LARGE SCALE GENOMIC DNA]</scope>
    <source>
        <strain evidence="12 13">ULC18</strain>
    </source>
</reference>
<reference evidence="13" key="1">
    <citation type="submission" date="2018-02" db="EMBL/GenBank/DDBJ databases">
        <authorList>
            <person name="Moore K."/>
            <person name="Momper L."/>
        </authorList>
    </citation>
    <scope>NUCLEOTIDE SEQUENCE [LARGE SCALE GENOMIC DNA]</scope>
    <source>
        <strain evidence="13">ULC18</strain>
    </source>
</reference>
<keyword evidence="13" id="KW-1185">Reference proteome</keyword>
<dbReference type="GO" id="GO:0005507">
    <property type="term" value="F:copper ion binding"/>
    <property type="evidence" value="ECO:0007669"/>
    <property type="project" value="TreeGrafter"/>
</dbReference>
<keyword evidence="7" id="KW-0862">Zinc</keyword>
<dbReference type="InterPro" id="IPR038371">
    <property type="entry name" value="Cu_polyphenol_OxRdtase_sf"/>
</dbReference>
<gene>
    <name evidence="12" type="primary">pgeF</name>
    <name evidence="12" type="ORF">C7B82_07585</name>
</gene>
<evidence type="ECO:0000256" key="7">
    <source>
        <dbReference type="ARBA" id="ARBA00022833"/>
    </source>
</evidence>
<comment type="catalytic activity">
    <reaction evidence="1">
        <text>inosine + phosphate = alpha-D-ribose 1-phosphate + hypoxanthine</text>
        <dbReference type="Rhea" id="RHEA:27646"/>
        <dbReference type="ChEBI" id="CHEBI:17368"/>
        <dbReference type="ChEBI" id="CHEBI:17596"/>
        <dbReference type="ChEBI" id="CHEBI:43474"/>
        <dbReference type="ChEBI" id="CHEBI:57720"/>
        <dbReference type="EC" id="2.4.2.1"/>
    </reaction>
    <physiologicalReaction direction="left-to-right" evidence="1">
        <dbReference type="Rhea" id="RHEA:27647"/>
    </physiologicalReaction>
</comment>
<name>A0A2T1EEW7_9CYAN</name>
<evidence type="ECO:0000256" key="10">
    <source>
        <dbReference type="ARBA" id="ARBA00049893"/>
    </source>
</evidence>
<comment type="catalytic activity">
    <reaction evidence="9">
        <text>adenosine + phosphate = alpha-D-ribose 1-phosphate + adenine</text>
        <dbReference type="Rhea" id="RHEA:27642"/>
        <dbReference type="ChEBI" id="CHEBI:16335"/>
        <dbReference type="ChEBI" id="CHEBI:16708"/>
        <dbReference type="ChEBI" id="CHEBI:43474"/>
        <dbReference type="ChEBI" id="CHEBI:57720"/>
        <dbReference type="EC" id="2.4.2.1"/>
    </reaction>
    <physiologicalReaction direction="left-to-right" evidence="9">
        <dbReference type="Rhea" id="RHEA:27643"/>
    </physiologicalReaction>
</comment>
<sequence length="259" mass="28705">MHTWHWRTWNELPYLTCSLLEPWPHGFFTQQFWQRSPADLTHVLQPSAQAYRVKQVHGNTVLAPSEVEQTADKDYPPADGLVTEQTDQAVWACSADCTPVLIADAVTGQVAAVHAGWRGTALKIVPQAIARMQAQGSQLQDLRVAMGPAIAGEVYQVSEHVAAEVGSTVVTPGDDPATLLEALRQLPNSPLLDDPEPGRTRLDVRRINALQLEQLGLHPEQTAIAPYCTYQTPDHFFSYRRSREKKAQWSGIVSQAKRA</sequence>
<evidence type="ECO:0000313" key="13">
    <source>
        <dbReference type="Proteomes" id="UP000239576"/>
    </source>
</evidence>
<dbReference type="Proteomes" id="UP000239576">
    <property type="component" value="Unassembled WGS sequence"/>
</dbReference>
<dbReference type="NCBIfam" id="TIGR00726">
    <property type="entry name" value="peptidoglycan editing factor PgeF"/>
    <property type="match status" value="1"/>
</dbReference>
<dbReference type="EMBL" id="PVWK01000040">
    <property type="protein sequence ID" value="PSB31235.1"/>
    <property type="molecule type" value="Genomic_DNA"/>
</dbReference>
<comment type="caution">
    <text evidence="12">The sequence shown here is derived from an EMBL/GenBank/DDBJ whole genome shotgun (WGS) entry which is preliminary data.</text>
</comment>
<dbReference type="GO" id="GO:0017061">
    <property type="term" value="F:S-methyl-5-thioadenosine phosphorylase activity"/>
    <property type="evidence" value="ECO:0007669"/>
    <property type="project" value="UniProtKB-EC"/>
</dbReference>
<evidence type="ECO:0000313" key="12">
    <source>
        <dbReference type="EMBL" id="PSB31235.1"/>
    </source>
</evidence>
<comment type="function">
    <text evidence="2">Purine nucleoside enzyme that catalyzes the phosphorolysis of adenosine and inosine nucleosides, yielding D-ribose 1-phosphate and the respective free bases, adenine and hypoxanthine. Also catalyzes the phosphorolysis of S-methyl-5'-thioadenosine into adenine and S-methyl-5-thio-alpha-D-ribose 1-phosphate. Also has adenosine deaminase activity.</text>
</comment>
<evidence type="ECO:0000256" key="8">
    <source>
        <dbReference type="ARBA" id="ARBA00047989"/>
    </source>
</evidence>
<dbReference type="GO" id="GO:0016787">
    <property type="term" value="F:hydrolase activity"/>
    <property type="evidence" value="ECO:0007669"/>
    <property type="project" value="UniProtKB-KW"/>
</dbReference>
<evidence type="ECO:0000256" key="6">
    <source>
        <dbReference type="ARBA" id="ARBA00022801"/>
    </source>
</evidence>
<comment type="similarity">
    <text evidence="3 11">Belongs to the purine nucleoside phosphorylase YfiH/LACC1 family.</text>
</comment>
<evidence type="ECO:0000256" key="4">
    <source>
        <dbReference type="ARBA" id="ARBA00022679"/>
    </source>
</evidence>
<dbReference type="SUPFAM" id="SSF64438">
    <property type="entry name" value="CNF1/YfiH-like putative cysteine hydrolases"/>
    <property type="match status" value="1"/>
</dbReference>
<comment type="catalytic activity">
    <reaction evidence="10">
        <text>S-methyl-5'-thioadenosine + phosphate = 5-(methylsulfanyl)-alpha-D-ribose 1-phosphate + adenine</text>
        <dbReference type="Rhea" id="RHEA:11852"/>
        <dbReference type="ChEBI" id="CHEBI:16708"/>
        <dbReference type="ChEBI" id="CHEBI:17509"/>
        <dbReference type="ChEBI" id="CHEBI:43474"/>
        <dbReference type="ChEBI" id="CHEBI:58533"/>
        <dbReference type="EC" id="2.4.2.28"/>
    </reaction>
    <physiologicalReaction direction="left-to-right" evidence="10">
        <dbReference type="Rhea" id="RHEA:11853"/>
    </physiologicalReaction>
</comment>
<keyword evidence="4" id="KW-0808">Transferase</keyword>
<dbReference type="PANTHER" id="PTHR30616">
    <property type="entry name" value="UNCHARACTERIZED PROTEIN YFIH"/>
    <property type="match status" value="1"/>
</dbReference>
<dbReference type="InterPro" id="IPR003730">
    <property type="entry name" value="Cu_polyphenol_OxRdtase"/>
</dbReference>
<dbReference type="Gene3D" id="3.60.140.10">
    <property type="entry name" value="CNF1/YfiH-like putative cysteine hydrolases"/>
    <property type="match status" value="1"/>
</dbReference>
<proteinExistence type="inferred from homology"/>
<comment type="catalytic activity">
    <reaction evidence="8">
        <text>adenosine + H2O + H(+) = inosine + NH4(+)</text>
        <dbReference type="Rhea" id="RHEA:24408"/>
        <dbReference type="ChEBI" id="CHEBI:15377"/>
        <dbReference type="ChEBI" id="CHEBI:15378"/>
        <dbReference type="ChEBI" id="CHEBI:16335"/>
        <dbReference type="ChEBI" id="CHEBI:17596"/>
        <dbReference type="ChEBI" id="CHEBI:28938"/>
        <dbReference type="EC" id="3.5.4.4"/>
    </reaction>
    <physiologicalReaction direction="left-to-right" evidence="8">
        <dbReference type="Rhea" id="RHEA:24409"/>
    </physiologicalReaction>
</comment>
<dbReference type="AlphaFoldDB" id="A0A2T1EEW7"/>
<dbReference type="Pfam" id="PF02578">
    <property type="entry name" value="Cu-oxidase_4"/>
    <property type="match status" value="1"/>
</dbReference>
<dbReference type="OrthoDB" id="4279at2"/>
<accession>A0A2T1EEW7</accession>
<organism evidence="12 13">
    <name type="scientific">Stenomitos frigidus ULC18</name>
    <dbReference type="NCBI Taxonomy" id="2107698"/>
    <lineage>
        <taxon>Bacteria</taxon>
        <taxon>Bacillati</taxon>
        <taxon>Cyanobacteriota</taxon>
        <taxon>Cyanophyceae</taxon>
        <taxon>Leptolyngbyales</taxon>
        <taxon>Leptolyngbyaceae</taxon>
        <taxon>Stenomitos</taxon>
    </lineage>
</organism>
<evidence type="ECO:0000256" key="5">
    <source>
        <dbReference type="ARBA" id="ARBA00022723"/>
    </source>
</evidence>
<dbReference type="CDD" id="cd16833">
    <property type="entry name" value="YfiH"/>
    <property type="match status" value="1"/>
</dbReference>
<protein>
    <recommendedName>
        <fullName evidence="11">Purine nucleoside phosphorylase</fullName>
    </recommendedName>
</protein>
<keyword evidence="5" id="KW-0479">Metal-binding</keyword>
<evidence type="ECO:0000256" key="2">
    <source>
        <dbReference type="ARBA" id="ARBA00003215"/>
    </source>
</evidence>
<evidence type="ECO:0000256" key="3">
    <source>
        <dbReference type="ARBA" id="ARBA00007353"/>
    </source>
</evidence>
<evidence type="ECO:0000256" key="9">
    <source>
        <dbReference type="ARBA" id="ARBA00048968"/>
    </source>
</evidence>
<keyword evidence="6" id="KW-0378">Hydrolase</keyword>
<evidence type="ECO:0000256" key="1">
    <source>
        <dbReference type="ARBA" id="ARBA00000553"/>
    </source>
</evidence>
<dbReference type="PANTHER" id="PTHR30616:SF2">
    <property type="entry name" value="PURINE NUCLEOSIDE PHOSPHORYLASE LACC1"/>
    <property type="match status" value="1"/>
</dbReference>